<gene>
    <name evidence="2" type="ORF">PAC_09530</name>
</gene>
<feature type="transmembrane region" description="Helical" evidence="1">
    <location>
        <begin position="49"/>
        <end position="67"/>
    </location>
</feature>
<feature type="transmembrane region" description="Helical" evidence="1">
    <location>
        <begin position="144"/>
        <end position="164"/>
    </location>
</feature>
<keyword evidence="1" id="KW-1133">Transmembrane helix</keyword>
<sequence length="356" mass="39811">MAITWGTVKSLLLFFGPILLPKAVAYYRSVRAAPSIHGMSIRPIPPAVQRALLIFLIISLSFLINTFPKFSPENIFSVTGSRLQIPTDVLFTRLSGIRPHGLTPYDEILRSKIGSLEGRLLYFRFGPDVLSECQFCNPEDPNSYFYYAIPGILIPHMFNLYVIALATSGLFTGKEGAVWRTTGTIAAIAVAIMEVYLVSSYNYQGNSRATRLEDIDFFFWKMRIYRGVALAALDGLLGWVLYLSSTNRAFLNPPSTAERIELSTRILDLARSKMSATGVLRNTIVRNDGLRNRSQEYWIQEGQVTRAIMEEREVVQSVQNALENRINIATISADAETYAQNIMMPLTGMQQANGAT</sequence>
<feature type="transmembrane region" description="Helical" evidence="1">
    <location>
        <begin position="184"/>
        <end position="203"/>
    </location>
</feature>
<organism evidence="2 3">
    <name type="scientific">Phialocephala subalpina</name>
    <dbReference type="NCBI Taxonomy" id="576137"/>
    <lineage>
        <taxon>Eukaryota</taxon>
        <taxon>Fungi</taxon>
        <taxon>Dikarya</taxon>
        <taxon>Ascomycota</taxon>
        <taxon>Pezizomycotina</taxon>
        <taxon>Leotiomycetes</taxon>
        <taxon>Helotiales</taxon>
        <taxon>Mollisiaceae</taxon>
        <taxon>Phialocephala</taxon>
        <taxon>Phialocephala fortinii species complex</taxon>
    </lineage>
</organism>
<evidence type="ECO:0000313" key="2">
    <source>
        <dbReference type="EMBL" id="CZR59636.1"/>
    </source>
</evidence>
<evidence type="ECO:0000256" key="1">
    <source>
        <dbReference type="SAM" id="Phobius"/>
    </source>
</evidence>
<keyword evidence="1" id="KW-0812">Transmembrane</keyword>
<dbReference type="PANTHER" id="PTHR39470:SF1">
    <property type="entry name" value="CHORISMATE SYNTHASE PROTEIN"/>
    <property type="match status" value="1"/>
</dbReference>
<protein>
    <recommendedName>
        <fullName evidence="4">Chorismate synthase protein</fullName>
    </recommendedName>
</protein>
<dbReference type="OrthoDB" id="4218123at2759"/>
<feature type="transmembrane region" description="Helical" evidence="1">
    <location>
        <begin position="224"/>
        <end position="243"/>
    </location>
</feature>
<dbReference type="PANTHER" id="PTHR39470">
    <property type="entry name" value="CHROMOSOME 10, WHOLE GENOME SHOTGUN SEQUENCE"/>
    <property type="match status" value="1"/>
</dbReference>
<name>A0A1L7X3Q3_9HELO</name>
<reference evidence="2 3" key="1">
    <citation type="submission" date="2016-03" db="EMBL/GenBank/DDBJ databases">
        <authorList>
            <person name="Ploux O."/>
        </authorList>
    </citation>
    <scope>NUCLEOTIDE SEQUENCE [LARGE SCALE GENOMIC DNA]</scope>
    <source>
        <strain evidence="2 3">UAMH 11012</strain>
    </source>
</reference>
<accession>A0A1L7X3Q3</accession>
<dbReference type="STRING" id="576137.A0A1L7X3Q3"/>
<dbReference type="EMBL" id="FJOG01000014">
    <property type="protein sequence ID" value="CZR59636.1"/>
    <property type="molecule type" value="Genomic_DNA"/>
</dbReference>
<dbReference type="Proteomes" id="UP000184330">
    <property type="component" value="Unassembled WGS sequence"/>
</dbReference>
<evidence type="ECO:0008006" key="4">
    <source>
        <dbReference type="Google" id="ProtNLM"/>
    </source>
</evidence>
<keyword evidence="1" id="KW-0472">Membrane</keyword>
<proteinExistence type="predicted"/>
<dbReference type="AlphaFoldDB" id="A0A1L7X3Q3"/>
<keyword evidence="3" id="KW-1185">Reference proteome</keyword>
<evidence type="ECO:0000313" key="3">
    <source>
        <dbReference type="Proteomes" id="UP000184330"/>
    </source>
</evidence>